<evidence type="ECO:0000313" key="3">
    <source>
        <dbReference type="Proteomes" id="UP000041254"/>
    </source>
</evidence>
<proteinExistence type="predicted"/>
<organism evidence="2 3">
    <name type="scientific">Vitrella brassicaformis (strain CCMP3155)</name>
    <dbReference type="NCBI Taxonomy" id="1169540"/>
    <lineage>
        <taxon>Eukaryota</taxon>
        <taxon>Sar</taxon>
        <taxon>Alveolata</taxon>
        <taxon>Colpodellida</taxon>
        <taxon>Vitrellaceae</taxon>
        <taxon>Vitrella</taxon>
    </lineage>
</organism>
<gene>
    <name evidence="2" type="ORF">Vbra_18976</name>
</gene>
<dbReference type="Proteomes" id="UP000041254">
    <property type="component" value="Unassembled WGS sequence"/>
</dbReference>
<sequence length="336" mass="36499">MNPLLEAQQTAKQAGVHGVHHPGFYDEQSMGQSLLLLSSHSMARVQEVLAECQEHVKTRRMQTNINDIQNAVIIQALKHQSVVWELKYKVIAHSYARLKRDALIRDALRSAAAAKAVPATRDERAGTTHFDAKRVTEEPVLGAPHMDEQGITTTGRVAERGPTSSQAAENASERAVTDDTQGPEGTRNGGGTDDTSTKAAEEARARDIAAWPTGMEEPPATTAASAYGQPMEAAAALTDGVQQMEPPPPEPFPVLDGPFRPPGASKDGSGPFKEAAPPVSLDERARKMGGTAESPELRRQVDEWRELALLNLMNERTPHWLEAYLDFFDGALQTDE</sequence>
<dbReference type="AlphaFoldDB" id="A0A0G4GXX9"/>
<reference evidence="2 3" key="1">
    <citation type="submission" date="2014-11" db="EMBL/GenBank/DDBJ databases">
        <authorList>
            <person name="Zhu J."/>
            <person name="Qi W."/>
            <person name="Song R."/>
        </authorList>
    </citation>
    <scope>NUCLEOTIDE SEQUENCE [LARGE SCALE GENOMIC DNA]</scope>
</reference>
<evidence type="ECO:0000313" key="2">
    <source>
        <dbReference type="EMBL" id="CEM35872.1"/>
    </source>
</evidence>
<dbReference type="VEuPathDB" id="CryptoDB:Vbra_18976"/>
<keyword evidence="3" id="KW-1185">Reference proteome</keyword>
<accession>A0A0G4GXX9</accession>
<name>A0A0G4GXX9_VITBC</name>
<feature type="region of interest" description="Disordered" evidence="1">
    <location>
        <begin position="118"/>
        <end position="203"/>
    </location>
</feature>
<feature type="compositionally biased region" description="Basic and acidic residues" evidence="1">
    <location>
        <begin position="120"/>
        <end position="137"/>
    </location>
</feature>
<evidence type="ECO:0000256" key="1">
    <source>
        <dbReference type="SAM" id="MobiDB-lite"/>
    </source>
</evidence>
<feature type="region of interest" description="Disordered" evidence="1">
    <location>
        <begin position="260"/>
        <end position="297"/>
    </location>
</feature>
<dbReference type="EMBL" id="CDMY01000869">
    <property type="protein sequence ID" value="CEM35872.1"/>
    <property type="molecule type" value="Genomic_DNA"/>
</dbReference>
<dbReference type="InParanoid" id="A0A0G4GXX9"/>
<protein>
    <submittedName>
        <fullName evidence="2">Uncharacterized protein</fullName>
    </submittedName>
</protein>